<dbReference type="Proteomes" id="UP000754710">
    <property type="component" value="Unassembled WGS sequence"/>
</dbReference>
<feature type="compositionally biased region" description="Acidic residues" evidence="7">
    <location>
        <begin position="22"/>
        <end position="57"/>
    </location>
</feature>
<proteinExistence type="inferred from homology"/>
<evidence type="ECO:0000256" key="4">
    <source>
        <dbReference type="ARBA" id="ARBA00023134"/>
    </source>
</evidence>
<dbReference type="Pfam" id="PF01926">
    <property type="entry name" value="MMR_HSR1"/>
    <property type="match status" value="1"/>
</dbReference>
<feature type="coiled-coil region" evidence="6">
    <location>
        <begin position="261"/>
        <end position="288"/>
    </location>
</feature>
<dbReference type="Gene3D" id="6.10.250.2860">
    <property type="match status" value="1"/>
</dbReference>
<dbReference type="Gene3D" id="3.40.50.11060">
    <property type="entry name" value="GTPase HflX, N-terminal domain"/>
    <property type="match status" value="1"/>
</dbReference>
<reference evidence="9 10" key="1">
    <citation type="submission" date="2021-08" db="EMBL/GenBank/DDBJ databases">
        <title>Nocardioides bacterium WL0053 sp. nov., isolated from the sediment.</title>
        <authorList>
            <person name="Wang L."/>
            <person name="Zhang D."/>
            <person name="Zhang A."/>
        </authorList>
    </citation>
    <scope>NUCLEOTIDE SEQUENCE [LARGE SCALE GENOMIC DNA]</scope>
    <source>
        <strain evidence="9 10">WL0053</strain>
    </source>
</reference>
<evidence type="ECO:0000256" key="5">
    <source>
        <dbReference type="HAMAP-Rule" id="MF_00900"/>
    </source>
</evidence>
<sequence>MTESRSAQSAHQPDPVQPVDLPVEDDLDVDEFDDLEGALDETSDWGESGYADEDPEESAGTGAYELAERHALRRVAGLSTELEDITEVEYRQLRLERVVLVGVWTEGSVEDAENSMAELALLAETAGSQVLDAIYQRRQKPDPATFIGRGKVDGLREIVQATGADTVICDGELAPSQLRNLEDRVKVKVVDRTALILDIFAQHAKSREGQAQVELAQLNYMKQRLRGWGGNLSRQAGGRVGSQGGGIGGRGPGETKIETDRRRINTKIAKLRRELAHMRTTRDTKRSERRRHEIPSVAIAGYTNAGKSSLLNRLTDAGVLVEDSLFATLDPTTRRTTTADGRVYTMSDTVGFVRHLPHQLVEAFRSTLEEVADSDLILHVVDGSHPDPEGQLAAVREVFAEIGADKVPELVVINKVDAADPMVVSRIKAREPHSVAVSARTGEGIDKALRAVEADLPRPGIAFEALLPYERGDLLNRIHTTGEIESVEHTADGSVVKGRVHADLAGELAPYITSSARA</sequence>
<dbReference type="InterPro" id="IPR032305">
    <property type="entry name" value="GTP-bd_M"/>
</dbReference>
<keyword evidence="1" id="KW-0479">Metal-binding</keyword>
<comment type="similarity">
    <text evidence="5">Belongs to the TRAFAC class OBG-HflX-like GTPase superfamily. HflX GTPase family.</text>
</comment>
<comment type="subcellular location">
    <subcellularLocation>
        <location evidence="5">Cytoplasm</location>
    </subcellularLocation>
    <text evidence="5">May associate with membranes.</text>
</comment>
<dbReference type="InterPro" id="IPR006073">
    <property type="entry name" value="GTP-bd"/>
</dbReference>
<keyword evidence="3" id="KW-0460">Magnesium</keyword>
<dbReference type="Pfam" id="PF16360">
    <property type="entry name" value="GTP-bdg_M"/>
    <property type="match status" value="1"/>
</dbReference>
<dbReference type="InterPro" id="IPR042108">
    <property type="entry name" value="GTPase_HflX_N_sf"/>
</dbReference>
<dbReference type="InterPro" id="IPR030394">
    <property type="entry name" value="G_HFLX_dom"/>
</dbReference>
<dbReference type="PANTHER" id="PTHR10229">
    <property type="entry name" value="GTP-BINDING PROTEIN HFLX"/>
    <property type="match status" value="1"/>
</dbReference>
<feature type="compositionally biased region" description="Gly residues" evidence="7">
    <location>
        <begin position="238"/>
        <end position="252"/>
    </location>
</feature>
<keyword evidence="6" id="KW-0175">Coiled coil</keyword>
<dbReference type="PIRSF" id="PIRSF006809">
    <property type="entry name" value="GTP-binding_hflX_prd"/>
    <property type="match status" value="1"/>
</dbReference>
<comment type="caution">
    <text evidence="9">The sequence shown here is derived from an EMBL/GenBank/DDBJ whole genome shotgun (WGS) entry which is preliminary data.</text>
</comment>
<feature type="region of interest" description="Disordered" evidence="7">
    <location>
        <begin position="1"/>
        <end position="60"/>
    </location>
</feature>
<name>A0ABS7RN70_9ACTN</name>
<evidence type="ECO:0000256" key="7">
    <source>
        <dbReference type="SAM" id="MobiDB-lite"/>
    </source>
</evidence>
<evidence type="ECO:0000259" key="8">
    <source>
        <dbReference type="PROSITE" id="PS51705"/>
    </source>
</evidence>
<evidence type="ECO:0000256" key="2">
    <source>
        <dbReference type="ARBA" id="ARBA00022741"/>
    </source>
</evidence>
<gene>
    <name evidence="5 9" type="primary">hflX</name>
    <name evidence="9" type="ORF">K1X13_13835</name>
</gene>
<evidence type="ECO:0000256" key="6">
    <source>
        <dbReference type="SAM" id="Coils"/>
    </source>
</evidence>
<evidence type="ECO:0000313" key="9">
    <source>
        <dbReference type="EMBL" id="MBY9075909.1"/>
    </source>
</evidence>
<comment type="function">
    <text evidence="5">GTPase that associates with the 50S ribosomal subunit and may have a role during protein synthesis or ribosome biogenesis.</text>
</comment>
<evidence type="ECO:0000313" key="10">
    <source>
        <dbReference type="Proteomes" id="UP000754710"/>
    </source>
</evidence>
<dbReference type="InterPro" id="IPR016496">
    <property type="entry name" value="GTPase_HflX"/>
</dbReference>
<accession>A0ABS7RN70</accession>
<dbReference type="NCBIfam" id="TIGR03156">
    <property type="entry name" value="GTP_HflX"/>
    <property type="match status" value="1"/>
</dbReference>
<feature type="region of interest" description="Disordered" evidence="7">
    <location>
        <begin position="231"/>
        <end position="256"/>
    </location>
</feature>
<dbReference type="PROSITE" id="PS51705">
    <property type="entry name" value="G_HFLX"/>
    <property type="match status" value="1"/>
</dbReference>
<dbReference type="EMBL" id="JAIEZQ010000002">
    <property type="protein sequence ID" value="MBY9075909.1"/>
    <property type="molecule type" value="Genomic_DNA"/>
</dbReference>
<keyword evidence="5" id="KW-0963">Cytoplasm</keyword>
<dbReference type="CDD" id="cd01878">
    <property type="entry name" value="HflX"/>
    <property type="match status" value="1"/>
</dbReference>
<comment type="subunit">
    <text evidence="5">Monomer. Associates with the 50S ribosomal subunit.</text>
</comment>
<dbReference type="RefSeq" id="WP_221025602.1">
    <property type="nucleotide sequence ID" value="NZ_JAIEZQ010000002.1"/>
</dbReference>
<feature type="domain" description="Hflx-type G" evidence="8">
    <location>
        <begin position="295"/>
        <end position="461"/>
    </location>
</feature>
<dbReference type="Pfam" id="PF13167">
    <property type="entry name" value="GTP-bdg_N"/>
    <property type="match status" value="1"/>
</dbReference>
<keyword evidence="2 5" id="KW-0547">Nucleotide-binding</keyword>
<protein>
    <recommendedName>
        <fullName evidence="5">GTPase HflX</fullName>
    </recommendedName>
    <alternativeName>
        <fullName evidence="5">GTP-binding protein HflX</fullName>
    </alternativeName>
</protein>
<evidence type="ECO:0000256" key="3">
    <source>
        <dbReference type="ARBA" id="ARBA00022842"/>
    </source>
</evidence>
<dbReference type="Gene3D" id="3.40.50.300">
    <property type="entry name" value="P-loop containing nucleotide triphosphate hydrolases"/>
    <property type="match status" value="1"/>
</dbReference>
<keyword evidence="10" id="KW-1185">Reference proteome</keyword>
<organism evidence="9 10">
    <name type="scientific">Nocardioides jiangsuensis</name>
    <dbReference type="NCBI Taxonomy" id="2866161"/>
    <lineage>
        <taxon>Bacteria</taxon>
        <taxon>Bacillati</taxon>
        <taxon>Actinomycetota</taxon>
        <taxon>Actinomycetes</taxon>
        <taxon>Propionibacteriales</taxon>
        <taxon>Nocardioidaceae</taxon>
        <taxon>Nocardioides</taxon>
    </lineage>
</organism>
<dbReference type="HAMAP" id="MF_00900">
    <property type="entry name" value="GTPase_HflX"/>
    <property type="match status" value="1"/>
</dbReference>
<evidence type="ECO:0000256" key="1">
    <source>
        <dbReference type="ARBA" id="ARBA00022723"/>
    </source>
</evidence>
<dbReference type="InterPro" id="IPR027417">
    <property type="entry name" value="P-loop_NTPase"/>
</dbReference>
<dbReference type="PRINTS" id="PR00326">
    <property type="entry name" value="GTP1OBG"/>
</dbReference>
<feature type="compositionally biased region" description="Polar residues" evidence="7">
    <location>
        <begin position="1"/>
        <end position="11"/>
    </location>
</feature>
<dbReference type="PANTHER" id="PTHR10229:SF0">
    <property type="entry name" value="GTP-BINDING PROTEIN 6-RELATED"/>
    <property type="match status" value="1"/>
</dbReference>
<keyword evidence="4 5" id="KW-0342">GTP-binding</keyword>
<dbReference type="SUPFAM" id="SSF52540">
    <property type="entry name" value="P-loop containing nucleoside triphosphate hydrolases"/>
    <property type="match status" value="1"/>
</dbReference>
<dbReference type="InterPro" id="IPR025121">
    <property type="entry name" value="GTPase_HflX_N"/>
</dbReference>